<evidence type="ECO:0000313" key="4">
    <source>
        <dbReference type="Proteomes" id="UP000694866"/>
    </source>
</evidence>
<sequence length="569" mass="63418">MWKPPFLLVFLNLFVPDLIIAGDLSDNKRLTDIVGTTKGPVRGEILTTVPSNVYYASFSGIPYGKPPVKDLRFKPPVAVDNWEETFEAVEQTKPCPQFKGRFFGDEDCLYLNIYTPKTTFNSIDGDLRAVVVWIHGGAYMLGSASRSEFGPDFFIEENVVVVYLNYRLGALGFLSLNHPNATGNAALKDQVLALKWVQQNIRKFGGDPTRITIFGHSSAAVLVELHAISDMSRGLYNRSISMSGSSLNPWGLSSTSVAVQQAQLLGSQLSLSTDSTDELLEGLYHASAQDIVMATLKLMRLQTSFNLPFTPTVEDEEVTKDGFLTECTFHKYQKGEFNDFPYLMGFTNAEVAGYFPGRNGKFPGVAAFDKIIERVKTIVNESEVILPDVLKRYQNGRNENLDDWENIINEAVKVTSDVWFTLGIDQSLKYRAKGTAPVYYYRNSFAERNIPHFLDGVELDGVGHTDDLAQIFWTPTSTQETIDPMSPLSLQRKKMVRMWTNFVKFGNPTPSGTADPLLNITWIPASLDGNYLEINANLTMGYSPITSLVKTLETAAIKMEEKLNGCSRD</sequence>
<name>A0A9R1SZ73_9HYME</name>
<dbReference type="InterPro" id="IPR019819">
    <property type="entry name" value="Carboxylesterase_B_CS"/>
</dbReference>
<dbReference type="Proteomes" id="UP000694866">
    <property type="component" value="Unplaced"/>
</dbReference>
<organism evidence="4 5">
    <name type="scientific">Fopius arisanus</name>
    <dbReference type="NCBI Taxonomy" id="64838"/>
    <lineage>
        <taxon>Eukaryota</taxon>
        <taxon>Metazoa</taxon>
        <taxon>Ecdysozoa</taxon>
        <taxon>Arthropoda</taxon>
        <taxon>Hexapoda</taxon>
        <taxon>Insecta</taxon>
        <taxon>Pterygota</taxon>
        <taxon>Neoptera</taxon>
        <taxon>Endopterygota</taxon>
        <taxon>Hymenoptera</taxon>
        <taxon>Apocrita</taxon>
        <taxon>Ichneumonoidea</taxon>
        <taxon>Braconidae</taxon>
        <taxon>Opiinae</taxon>
        <taxon>Fopius</taxon>
    </lineage>
</organism>
<dbReference type="PROSITE" id="PS00941">
    <property type="entry name" value="CARBOXYLESTERASE_B_2"/>
    <property type="match status" value="1"/>
</dbReference>
<keyword evidence="1" id="KW-0325">Glycoprotein</keyword>
<dbReference type="InterPro" id="IPR029058">
    <property type="entry name" value="AB_hydrolase_fold"/>
</dbReference>
<dbReference type="PANTHER" id="PTHR11559">
    <property type="entry name" value="CARBOXYLESTERASE"/>
    <property type="match status" value="1"/>
</dbReference>
<feature type="domain" description="Carboxylesterase type B" evidence="3">
    <location>
        <begin position="33"/>
        <end position="539"/>
    </location>
</feature>
<evidence type="ECO:0000259" key="3">
    <source>
        <dbReference type="Pfam" id="PF00135"/>
    </source>
</evidence>
<dbReference type="Gene3D" id="3.40.50.1820">
    <property type="entry name" value="alpha/beta hydrolase"/>
    <property type="match status" value="1"/>
</dbReference>
<dbReference type="KEGG" id="fas:105264556"/>
<reference evidence="5" key="1">
    <citation type="submission" date="2025-08" db="UniProtKB">
        <authorList>
            <consortium name="RefSeq"/>
        </authorList>
    </citation>
    <scope>IDENTIFICATION</scope>
    <source>
        <strain evidence="5">USDA-PBARC FA_bdor</strain>
        <tissue evidence="5">Whole organism</tissue>
    </source>
</reference>
<gene>
    <name evidence="5" type="primary">LOC105264556</name>
</gene>
<dbReference type="InterPro" id="IPR050309">
    <property type="entry name" value="Type-B_Carboxylest/Lipase"/>
</dbReference>
<dbReference type="GeneID" id="105264556"/>
<dbReference type="AlphaFoldDB" id="A0A9R1SZ73"/>
<accession>A0A9R1SZ73</accession>
<feature type="signal peptide" evidence="2">
    <location>
        <begin position="1"/>
        <end position="21"/>
    </location>
</feature>
<dbReference type="SUPFAM" id="SSF53474">
    <property type="entry name" value="alpha/beta-Hydrolases"/>
    <property type="match status" value="1"/>
</dbReference>
<keyword evidence="4" id="KW-1185">Reference proteome</keyword>
<dbReference type="RefSeq" id="XP_011299805.1">
    <property type="nucleotide sequence ID" value="XM_011301503.1"/>
</dbReference>
<dbReference type="InterPro" id="IPR002018">
    <property type="entry name" value="CarbesteraseB"/>
</dbReference>
<dbReference type="OrthoDB" id="19653at2759"/>
<keyword evidence="2" id="KW-0732">Signal</keyword>
<evidence type="ECO:0000256" key="2">
    <source>
        <dbReference type="SAM" id="SignalP"/>
    </source>
</evidence>
<protein>
    <submittedName>
        <fullName evidence="5">Acetylcholinesterase-like</fullName>
    </submittedName>
</protein>
<evidence type="ECO:0000313" key="5">
    <source>
        <dbReference type="RefSeq" id="XP_011299805.1"/>
    </source>
</evidence>
<evidence type="ECO:0000256" key="1">
    <source>
        <dbReference type="ARBA" id="ARBA00023180"/>
    </source>
</evidence>
<dbReference type="Pfam" id="PF00135">
    <property type="entry name" value="COesterase"/>
    <property type="match status" value="1"/>
</dbReference>
<proteinExistence type="predicted"/>
<feature type="chain" id="PRO_5040231994" evidence="2">
    <location>
        <begin position="22"/>
        <end position="569"/>
    </location>
</feature>